<organism evidence="2 3">
    <name type="scientific">Crossiella cryophila</name>
    <dbReference type="NCBI Taxonomy" id="43355"/>
    <lineage>
        <taxon>Bacteria</taxon>
        <taxon>Bacillati</taxon>
        <taxon>Actinomycetota</taxon>
        <taxon>Actinomycetes</taxon>
        <taxon>Pseudonocardiales</taxon>
        <taxon>Pseudonocardiaceae</taxon>
        <taxon>Crossiella</taxon>
    </lineage>
</organism>
<protein>
    <submittedName>
        <fullName evidence="2">Pimeloyl-ACP methyl ester carboxylesterase</fullName>
    </submittedName>
</protein>
<dbReference type="PANTHER" id="PTHR43689:SF8">
    <property type="entry name" value="ALPHA_BETA-HYDROLASES SUPERFAMILY PROTEIN"/>
    <property type="match status" value="1"/>
</dbReference>
<dbReference type="InterPro" id="IPR029058">
    <property type="entry name" value="AB_hydrolase_fold"/>
</dbReference>
<dbReference type="GO" id="GO:0003824">
    <property type="term" value="F:catalytic activity"/>
    <property type="evidence" value="ECO:0007669"/>
    <property type="project" value="UniProtKB-ARBA"/>
</dbReference>
<dbReference type="PANTHER" id="PTHR43689">
    <property type="entry name" value="HYDROLASE"/>
    <property type="match status" value="1"/>
</dbReference>
<comment type="caution">
    <text evidence="2">The sequence shown here is derived from an EMBL/GenBank/DDBJ whole genome shotgun (WGS) entry which is preliminary data.</text>
</comment>
<gene>
    <name evidence="2" type="ORF">HNR67_006164</name>
</gene>
<accession>A0A7W7FV52</accession>
<feature type="domain" description="AB hydrolase-1" evidence="1">
    <location>
        <begin position="16"/>
        <end position="58"/>
    </location>
</feature>
<proteinExistence type="predicted"/>
<evidence type="ECO:0000313" key="2">
    <source>
        <dbReference type="EMBL" id="MBB4680046.1"/>
    </source>
</evidence>
<sequence length="84" mass="9507">MRATVPEEAIAALPHEVLIVHGRDDRVIPLSNSLRLLELIDRAQLHVFARCGHWVQIEQGPRFIELVERFLTEDAPDSARITTG</sequence>
<dbReference type="EMBL" id="JACHMH010000001">
    <property type="protein sequence ID" value="MBB4680046.1"/>
    <property type="molecule type" value="Genomic_DNA"/>
</dbReference>
<evidence type="ECO:0000259" key="1">
    <source>
        <dbReference type="Pfam" id="PF00561"/>
    </source>
</evidence>
<name>A0A7W7FV52_9PSEU</name>
<dbReference type="Proteomes" id="UP000533598">
    <property type="component" value="Unassembled WGS sequence"/>
</dbReference>
<keyword evidence="3" id="KW-1185">Reference proteome</keyword>
<dbReference type="Pfam" id="PF00561">
    <property type="entry name" value="Abhydrolase_1"/>
    <property type="match status" value="1"/>
</dbReference>
<evidence type="ECO:0000313" key="3">
    <source>
        <dbReference type="Proteomes" id="UP000533598"/>
    </source>
</evidence>
<dbReference type="RefSeq" id="WP_221490118.1">
    <property type="nucleotide sequence ID" value="NZ_BAAAUI010000019.1"/>
</dbReference>
<dbReference type="SUPFAM" id="SSF53474">
    <property type="entry name" value="alpha/beta-Hydrolases"/>
    <property type="match status" value="1"/>
</dbReference>
<reference evidence="2 3" key="1">
    <citation type="submission" date="2020-08" db="EMBL/GenBank/DDBJ databases">
        <title>Sequencing the genomes of 1000 actinobacteria strains.</title>
        <authorList>
            <person name="Klenk H.-P."/>
        </authorList>
    </citation>
    <scope>NUCLEOTIDE SEQUENCE [LARGE SCALE GENOMIC DNA]</scope>
    <source>
        <strain evidence="2 3">DSM 44230</strain>
    </source>
</reference>
<dbReference type="AlphaFoldDB" id="A0A7W7FV52"/>
<dbReference type="InterPro" id="IPR000073">
    <property type="entry name" value="AB_hydrolase_1"/>
</dbReference>
<dbReference type="Gene3D" id="3.40.50.1820">
    <property type="entry name" value="alpha/beta hydrolase"/>
    <property type="match status" value="1"/>
</dbReference>